<accession>A0ABV1KS76</accession>
<comment type="caution">
    <text evidence="2">The sequence shown here is derived from an EMBL/GenBank/DDBJ whole genome shotgun (WGS) entry which is preliminary data.</text>
</comment>
<keyword evidence="1" id="KW-0472">Membrane</keyword>
<keyword evidence="1" id="KW-0812">Transmembrane</keyword>
<keyword evidence="3" id="KW-1185">Reference proteome</keyword>
<dbReference type="InterPro" id="IPR006311">
    <property type="entry name" value="TAT_signal"/>
</dbReference>
<dbReference type="PROSITE" id="PS51318">
    <property type="entry name" value="TAT"/>
    <property type="match status" value="1"/>
</dbReference>
<evidence type="ECO:0000313" key="3">
    <source>
        <dbReference type="Proteomes" id="UP001493487"/>
    </source>
</evidence>
<protein>
    <recommendedName>
        <fullName evidence="4">Twin-arginine translocation signal domain-containing protein</fullName>
    </recommendedName>
</protein>
<keyword evidence="1" id="KW-1133">Transmembrane helix</keyword>
<evidence type="ECO:0000313" key="2">
    <source>
        <dbReference type="EMBL" id="MEQ4482627.1"/>
    </source>
</evidence>
<reference evidence="2 3" key="1">
    <citation type="journal article" date="2023" name="Genome Announc.">
        <title>Pan-Genome Analyses of the Genus Cohnella and Proposal of the Novel Species Cohnella silvisoli sp. nov., Isolated from Forest Soil.</title>
        <authorList>
            <person name="Wang C."/>
            <person name="Mao L."/>
            <person name="Bao G."/>
            <person name="Zhu H."/>
        </authorList>
    </citation>
    <scope>NUCLEOTIDE SEQUENCE [LARGE SCALE GENOMIC DNA]</scope>
    <source>
        <strain evidence="2 3">NL03-T5-1</strain>
    </source>
</reference>
<proteinExistence type="predicted"/>
<dbReference type="Proteomes" id="UP001493487">
    <property type="component" value="Unassembled WGS sequence"/>
</dbReference>
<evidence type="ECO:0008006" key="4">
    <source>
        <dbReference type="Google" id="ProtNLM"/>
    </source>
</evidence>
<gene>
    <name evidence="2" type="ORF">QJS35_09490</name>
</gene>
<organism evidence="2 3">
    <name type="scientific">Cohnella silvisoli</name>
    <dbReference type="NCBI Taxonomy" id="2873699"/>
    <lineage>
        <taxon>Bacteria</taxon>
        <taxon>Bacillati</taxon>
        <taxon>Bacillota</taxon>
        <taxon>Bacilli</taxon>
        <taxon>Bacillales</taxon>
        <taxon>Paenibacillaceae</taxon>
        <taxon>Cohnella</taxon>
    </lineage>
</organism>
<sequence length="103" mass="11541">MEMEQLRSNLYVESDSRRHFIRGSILTIMAAVLGPSFYPYLKNAFVPNISVLEQQNVFAPDGVESLKPQAGKGAFGHYSSSDWISRMHSSQAAFLKVGEPYQN</sequence>
<name>A0ABV1KS76_9BACL</name>
<dbReference type="EMBL" id="JASKHM010000004">
    <property type="protein sequence ID" value="MEQ4482627.1"/>
    <property type="molecule type" value="Genomic_DNA"/>
</dbReference>
<dbReference type="RefSeq" id="WP_232184622.1">
    <property type="nucleotide sequence ID" value="NZ_JAIOAP010000003.1"/>
</dbReference>
<evidence type="ECO:0000256" key="1">
    <source>
        <dbReference type="SAM" id="Phobius"/>
    </source>
</evidence>
<feature type="transmembrane region" description="Helical" evidence="1">
    <location>
        <begin position="20"/>
        <end position="41"/>
    </location>
</feature>